<proteinExistence type="predicted"/>
<feature type="signal peptide" evidence="1">
    <location>
        <begin position="1"/>
        <end position="19"/>
    </location>
</feature>
<protein>
    <recommendedName>
        <fullName evidence="4">Receptor ligand binding region domain-containing protein</fullName>
    </recommendedName>
</protein>
<dbReference type="Proteomes" id="UP001162131">
    <property type="component" value="Unassembled WGS sequence"/>
</dbReference>
<evidence type="ECO:0000256" key="1">
    <source>
        <dbReference type="SAM" id="SignalP"/>
    </source>
</evidence>
<dbReference type="EMBL" id="CAJZBQ010000036">
    <property type="protein sequence ID" value="CAG9324821.1"/>
    <property type="molecule type" value="Genomic_DNA"/>
</dbReference>
<gene>
    <name evidence="2" type="ORF">BSTOLATCC_MIC36600</name>
</gene>
<sequence>MIKIIILFFITAFCKLRISYPPELSNLYPDNIVPSVTANLRKFPIYTQGSVGFLPNDTNPCDKSSWPQFSNCTVFAIMNITCDYSTVVDIAEERGAQGVIFVLNLTNSRLKEVLISTGIQTTIFVAGISNEYIDIWRKFKQGTILVEFDHDWIFQEKPRIWYHLRKIIIMMQILLRNDICIYFLFIKMMCI</sequence>
<comment type="caution">
    <text evidence="2">The sequence shown here is derived from an EMBL/GenBank/DDBJ whole genome shotgun (WGS) entry which is preliminary data.</text>
</comment>
<evidence type="ECO:0008006" key="4">
    <source>
        <dbReference type="Google" id="ProtNLM"/>
    </source>
</evidence>
<keyword evidence="1" id="KW-0732">Signal</keyword>
<reference evidence="2" key="1">
    <citation type="submission" date="2021-09" db="EMBL/GenBank/DDBJ databases">
        <authorList>
            <consortium name="AG Swart"/>
            <person name="Singh M."/>
            <person name="Singh A."/>
            <person name="Seah K."/>
            <person name="Emmerich C."/>
        </authorList>
    </citation>
    <scope>NUCLEOTIDE SEQUENCE</scope>
    <source>
        <strain evidence="2">ATCC30299</strain>
    </source>
</reference>
<feature type="chain" id="PRO_5043639264" description="Receptor ligand binding region domain-containing protein" evidence="1">
    <location>
        <begin position="20"/>
        <end position="191"/>
    </location>
</feature>
<organism evidence="2 3">
    <name type="scientific">Blepharisma stoltei</name>
    <dbReference type="NCBI Taxonomy" id="1481888"/>
    <lineage>
        <taxon>Eukaryota</taxon>
        <taxon>Sar</taxon>
        <taxon>Alveolata</taxon>
        <taxon>Ciliophora</taxon>
        <taxon>Postciliodesmatophora</taxon>
        <taxon>Heterotrichea</taxon>
        <taxon>Heterotrichida</taxon>
        <taxon>Blepharismidae</taxon>
        <taxon>Blepharisma</taxon>
    </lineage>
</organism>
<keyword evidence="3" id="KW-1185">Reference proteome</keyword>
<name>A0AAU9JFT2_9CILI</name>
<dbReference type="AlphaFoldDB" id="A0AAU9JFT2"/>
<accession>A0AAU9JFT2</accession>
<evidence type="ECO:0000313" key="3">
    <source>
        <dbReference type="Proteomes" id="UP001162131"/>
    </source>
</evidence>
<evidence type="ECO:0000313" key="2">
    <source>
        <dbReference type="EMBL" id="CAG9324821.1"/>
    </source>
</evidence>